<keyword evidence="2" id="KW-1185">Reference proteome</keyword>
<dbReference type="Proteomes" id="UP001374535">
    <property type="component" value="Chromosome 4"/>
</dbReference>
<sequence length="337" mass="37990">MGSMESRKEKENEKEYSLADGSTIILFIVAGTRKEGRRIFPLICLRPARNPKKDWLAGLNSAQGFFPESISSKIEAEIDNKIDNQINGKIDSEIDRQREWTRSNVEIDNTMKAEFEHRDGWARSNNEIEGEIARTKMNNENEDEKPIRPITGSTRSEPMVGRVDPQVKSTLGDQNHITKVGFFLVILGSSSSSPEKAMRGTVVADLVSDGEDASQRRKERRALAVANDDPGDVQCCRRRLGPGGRVTKGCLATFVDRTLWKLVTLALELLTFYGLTQLLDPSWHVLGFGNRSPLWKIQIQNYLPQLIGLGEMLTRWRDSALNSLSEMFVQFLKVKHA</sequence>
<gene>
    <name evidence="1" type="ORF">V8G54_013122</name>
</gene>
<evidence type="ECO:0000313" key="1">
    <source>
        <dbReference type="EMBL" id="WVZ15556.1"/>
    </source>
</evidence>
<protein>
    <submittedName>
        <fullName evidence="1">Uncharacterized protein</fullName>
    </submittedName>
</protein>
<evidence type="ECO:0000313" key="2">
    <source>
        <dbReference type="Proteomes" id="UP001374535"/>
    </source>
</evidence>
<proteinExistence type="predicted"/>
<accession>A0AAQ3S4J5</accession>
<dbReference type="EMBL" id="CP144697">
    <property type="protein sequence ID" value="WVZ15556.1"/>
    <property type="molecule type" value="Genomic_DNA"/>
</dbReference>
<organism evidence="1 2">
    <name type="scientific">Vigna mungo</name>
    <name type="common">Black gram</name>
    <name type="synonym">Phaseolus mungo</name>
    <dbReference type="NCBI Taxonomy" id="3915"/>
    <lineage>
        <taxon>Eukaryota</taxon>
        <taxon>Viridiplantae</taxon>
        <taxon>Streptophyta</taxon>
        <taxon>Embryophyta</taxon>
        <taxon>Tracheophyta</taxon>
        <taxon>Spermatophyta</taxon>
        <taxon>Magnoliopsida</taxon>
        <taxon>eudicotyledons</taxon>
        <taxon>Gunneridae</taxon>
        <taxon>Pentapetalae</taxon>
        <taxon>rosids</taxon>
        <taxon>fabids</taxon>
        <taxon>Fabales</taxon>
        <taxon>Fabaceae</taxon>
        <taxon>Papilionoideae</taxon>
        <taxon>50 kb inversion clade</taxon>
        <taxon>NPAAA clade</taxon>
        <taxon>indigoferoid/millettioid clade</taxon>
        <taxon>Phaseoleae</taxon>
        <taxon>Vigna</taxon>
    </lineage>
</organism>
<name>A0AAQ3S4J5_VIGMU</name>
<reference evidence="1 2" key="1">
    <citation type="journal article" date="2023" name="Life. Sci Alliance">
        <title>Evolutionary insights into 3D genome organization and epigenetic landscape of Vigna mungo.</title>
        <authorList>
            <person name="Junaid A."/>
            <person name="Singh B."/>
            <person name="Bhatia S."/>
        </authorList>
    </citation>
    <scope>NUCLEOTIDE SEQUENCE [LARGE SCALE GENOMIC DNA]</scope>
    <source>
        <strain evidence="1">Urdbean</strain>
    </source>
</reference>
<dbReference type="AlphaFoldDB" id="A0AAQ3S4J5"/>